<dbReference type="SUPFAM" id="SSF54373">
    <property type="entry name" value="FAD-linked reductases, C-terminal domain"/>
    <property type="match status" value="1"/>
</dbReference>
<dbReference type="OrthoDB" id="9785276at2"/>
<dbReference type="PANTHER" id="PTHR11552:SF147">
    <property type="entry name" value="CHOLINE DEHYDROGENASE, MITOCHONDRIAL"/>
    <property type="match status" value="1"/>
</dbReference>
<dbReference type="InterPro" id="IPR007867">
    <property type="entry name" value="GMC_OxRtase_C"/>
</dbReference>
<dbReference type="Pfam" id="PF00732">
    <property type="entry name" value="GMC_oxred_N"/>
    <property type="match status" value="1"/>
</dbReference>
<dbReference type="Gene3D" id="3.50.50.60">
    <property type="entry name" value="FAD/NAD(P)-binding domain"/>
    <property type="match status" value="1"/>
</dbReference>
<dbReference type="PROSITE" id="PS00624">
    <property type="entry name" value="GMC_OXRED_2"/>
    <property type="match status" value="1"/>
</dbReference>
<dbReference type="GO" id="GO:0050660">
    <property type="term" value="F:flavin adenine dinucleotide binding"/>
    <property type="evidence" value="ECO:0007669"/>
    <property type="project" value="InterPro"/>
</dbReference>
<dbReference type="Pfam" id="PF05199">
    <property type="entry name" value="GMC_oxred_C"/>
    <property type="match status" value="1"/>
</dbReference>
<keyword evidence="4" id="KW-0274">FAD</keyword>
<gene>
    <name evidence="6" type="ORF">SAMN04489793_3717</name>
</gene>
<evidence type="ECO:0000259" key="5">
    <source>
        <dbReference type="PROSITE" id="PS00624"/>
    </source>
</evidence>
<accession>A0A1H4X1W3</accession>
<dbReference type="InterPro" id="IPR012132">
    <property type="entry name" value="GMC_OxRdtase"/>
</dbReference>
<feature type="domain" description="Glucose-methanol-choline oxidoreductase N-terminal" evidence="5">
    <location>
        <begin position="255"/>
        <end position="269"/>
    </location>
</feature>
<dbReference type="GO" id="GO:0016614">
    <property type="term" value="F:oxidoreductase activity, acting on CH-OH group of donors"/>
    <property type="evidence" value="ECO:0007669"/>
    <property type="project" value="InterPro"/>
</dbReference>
<keyword evidence="3" id="KW-0285">Flavoprotein</keyword>
<dbReference type="STRING" id="57704.SAMN04489793_3717"/>
<keyword evidence="7" id="KW-1185">Reference proteome</keyword>
<comment type="similarity">
    <text evidence="2">Belongs to the GMC oxidoreductase family.</text>
</comment>
<dbReference type="PANTHER" id="PTHR11552">
    <property type="entry name" value="GLUCOSE-METHANOL-CHOLINE GMC OXIDOREDUCTASE"/>
    <property type="match status" value="1"/>
</dbReference>
<comment type="cofactor">
    <cofactor evidence="1">
        <name>FAD</name>
        <dbReference type="ChEBI" id="CHEBI:57692"/>
    </cofactor>
</comment>
<organism evidence="6 7">
    <name type="scientific">Tsukamurella tyrosinosolvens</name>
    <dbReference type="NCBI Taxonomy" id="57704"/>
    <lineage>
        <taxon>Bacteria</taxon>
        <taxon>Bacillati</taxon>
        <taxon>Actinomycetota</taxon>
        <taxon>Actinomycetes</taxon>
        <taxon>Mycobacteriales</taxon>
        <taxon>Tsukamurellaceae</taxon>
        <taxon>Tsukamurella</taxon>
    </lineage>
</organism>
<evidence type="ECO:0000256" key="2">
    <source>
        <dbReference type="ARBA" id="ARBA00010790"/>
    </source>
</evidence>
<evidence type="ECO:0000313" key="6">
    <source>
        <dbReference type="EMBL" id="SEC99666.1"/>
    </source>
</evidence>
<sequence length="526" mass="56968">MPADEYDYIVVGAGSAGAVMAARLSEDPGVSVLLLEAGGEADADEIHIPLAFSALFKTKWDWNYTTTPQKHLDDRPTYWPRMKALGGCSSMNAMIYIRGNRADFDAWESEFGAQGWSYDDVLPYFIKAEGNTRLRDDFHGTSGPLTVEDRVYTHPLVDAWVGSAVSSGLARNDDFNGASQDGAGLYQVTCKGGRRWSTDKAYIEPARSRPNLTVALGAAARRVTFDGDRASGVVFAQGGSEHTAKARREVILSGGAINSPQLLMLSGIGPAEHLAEHGIDVRSALAGVGANLHDHPIVPIIFDTHGVSDLMEAQNLQNLLRWKIFGNGPLASNGGEAGGFFRSREDLEHPDLQYHVMGSGFYDNMLHEPTKRGFICGPTLVDVASRGTLRLRSANPDWHPSLEPNYFDQQADLEALLAGTRAGFELCRQGPIARNLGAPWHLPDDPSDDDFLALIRTYAQTLFHPVGTCAMGSGEDSVVDSQLRVRGTEGLRVVDASVMPMITRGNTNAPTIMIAEKAADEIRKSA</sequence>
<evidence type="ECO:0000256" key="1">
    <source>
        <dbReference type="ARBA" id="ARBA00001974"/>
    </source>
</evidence>
<proteinExistence type="inferred from homology"/>
<dbReference type="PIRSF" id="PIRSF000137">
    <property type="entry name" value="Alcohol_oxidase"/>
    <property type="match status" value="1"/>
</dbReference>
<dbReference type="AlphaFoldDB" id="A0A1H4X1W3"/>
<dbReference type="Proteomes" id="UP000182241">
    <property type="component" value="Unassembled WGS sequence"/>
</dbReference>
<evidence type="ECO:0000313" key="7">
    <source>
        <dbReference type="Proteomes" id="UP000182241"/>
    </source>
</evidence>
<name>A0A1H4X1W3_TSUTY</name>
<protein>
    <submittedName>
        <fullName evidence="6">Choline dehydrogenase</fullName>
    </submittedName>
</protein>
<evidence type="ECO:0000256" key="4">
    <source>
        <dbReference type="ARBA" id="ARBA00022827"/>
    </source>
</evidence>
<dbReference type="Gene3D" id="3.30.560.10">
    <property type="entry name" value="Glucose Oxidase, domain 3"/>
    <property type="match status" value="1"/>
</dbReference>
<evidence type="ECO:0000256" key="3">
    <source>
        <dbReference type="ARBA" id="ARBA00022630"/>
    </source>
</evidence>
<dbReference type="InterPro" id="IPR036188">
    <property type="entry name" value="FAD/NAD-bd_sf"/>
</dbReference>
<dbReference type="EMBL" id="FNSA01000003">
    <property type="protein sequence ID" value="SEC99666.1"/>
    <property type="molecule type" value="Genomic_DNA"/>
</dbReference>
<reference evidence="7" key="1">
    <citation type="submission" date="2016-10" db="EMBL/GenBank/DDBJ databases">
        <authorList>
            <person name="Varghese N."/>
            <person name="Submissions S."/>
        </authorList>
    </citation>
    <scope>NUCLEOTIDE SEQUENCE [LARGE SCALE GENOMIC DNA]</scope>
    <source>
        <strain evidence="7">DSM 44234</strain>
    </source>
</reference>
<dbReference type="SUPFAM" id="SSF51905">
    <property type="entry name" value="FAD/NAD(P)-binding domain"/>
    <property type="match status" value="1"/>
</dbReference>
<dbReference type="RefSeq" id="WP_074850693.1">
    <property type="nucleotide sequence ID" value="NZ_CBDRGN010000003.1"/>
</dbReference>
<dbReference type="InterPro" id="IPR000172">
    <property type="entry name" value="GMC_OxRdtase_N"/>
</dbReference>